<dbReference type="Proteomes" id="UP001652740">
    <property type="component" value="Unplaced"/>
</dbReference>
<evidence type="ECO:0000313" key="2">
    <source>
        <dbReference type="RefSeq" id="XP_031768674.2"/>
    </source>
</evidence>
<name>A0A6J3CC55_GALME</name>
<gene>
    <name evidence="2" type="primary">LOC116413453</name>
</gene>
<organism evidence="1 2">
    <name type="scientific">Galleria mellonella</name>
    <name type="common">Greater wax moth</name>
    <dbReference type="NCBI Taxonomy" id="7137"/>
    <lineage>
        <taxon>Eukaryota</taxon>
        <taxon>Metazoa</taxon>
        <taxon>Ecdysozoa</taxon>
        <taxon>Arthropoda</taxon>
        <taxon>Hexapoda</taxon>
        <taxon>Insecta</taxon>
        <taxon>Pterygota</taxon>
        <taxon>Neoptera</taxon>
        <taxon>Endopterygota</taxon>
        <taxon>Lepidoptera</taxon>
        <taxon>Glossata</taxon>
        <taxon>Ditrysia</taxon>
        <taxon>Pyraloidea</taxon>
        <taxon>Pyralidae</taxon>
        <taxon>Galleriinae</taxon>
        <taxon>Galleria</taxon>
    </lineage>
</organism>
<accession>A0A6J3CC55</accession>
<proteinExistence type="predicted"/>
<protein>
    <submittedName>
        <fullName evidence="2">Uncharacterized protein LOC116413453</fullName>
    </submittedName>
</protein>
<reference evidence="2" key="1">
    <citation type="submission" date="2025-08" db="UniProtKB">
        <authorList>
            <consortium name="RefSeq"/>
        </authorList>
    </citation>
    <scope>IDENTIFICATION</scope>
    <source>
        <tissue evidence="2">Whole larvae</tissue>
    </source>
</reference>
<dbReference type="KEGG" id="gmw:116413453"/>
<dbReference type="AlphaFoldDB" id="A0A6J3CC55"/>
<dbReference type="RefSeq" id="XP_031768674.2">
    <property type="nucleotide sequence ID" value="XM_031912814.2"/>
</dbReference>
<dbReference type="GeneID" id="116413453"/>
<evidence type="ECO:0000313" key="1">
    <source>
        <dbReference type="Proteomes" id="UP001652740"/>
    </source>
</evidence>
<sequence length="710" mass="82204">MNYNPAAFLMTYDPGCIEEHSDSSEFDEPGKLVNSRRDCTKLHETLLKKWYKMEDNIIHRSANPGHEYNKLYRNDNDDYMWRQQHYASINDTTEINETKLKANRRNNHNDYSGNISTNNRGDQMNCKEIKQTKSKCSLMRHKLILCLSNIFTRTNNSSKHTNTENRTKNTYRDNSCQVYCTFCKHKQLRKYNKTHQSYLVQPVYIAEGCKEYDTSTVPYYKKRFFQTRIPQGTVKVTRNVHSNTSFSLTSLENERRQIIPTRGKSFKTQCNIVKEELKTQSKNYSLEENEPCSSKYGYQVLSTPENYQSTATGSDCVGSPSQSIAISNSSAFWEYVFDKISKRYHIHKTDSNKTPYDNNISSQCSQYNVQTKNATTYCCTKCDKGTSDRSCTCNTNTEQDIFDKLRDENPPEISRLSSSKDKEDIKSKTVQCKCLQKKIALKIPKDFTSSLIPPADDVNRPCQEPHDKITQELANKYNGEILCIHNPPCILINGCFNLSSHNVQTVPAWSMTQEIKPSFYKLCQRFKSLKRNSNQSAQYPLAEQRQYQIEEKTEKVTQSICNHKPPCEIVRRCYKAKYDPKLENSCIHVPMCQKIPECLLNNEKIYVRSCEHTPKCMEVPLCRNKYLILTAKDNIGTQVKPRTKMICRHVPPCIMIPKCLGRLMNESYFPYDAIPNCIHEPMCELIPACGRKPPKMVSVYSQYPAPCRIV</sequence>
<dbReference type="InParanoid" id="A0A6J3CC55"/>
<keyword evidence="1" id="KW-1185">Reference proteome</keyword>